<dbReference type="InterPro" id="IPR004713">
    <property type="entry name" value="CaH_exchang"/>
</dbReference>
<dbReference type="GO" id="GO:0012505">
    <property type="term" value="C:endomembrane system"/>
    <property type="evidence" value="ECO:0007669"/>
    <property type="project" value="UniProtKB-SubCell"/>
</dbReference>
<dbReference type="InterPro" id="IPR044880">
    <property type="entry name" value="NCX_ion-bd_dom_sf"/>
</dbReference>
<evidence type="ECO:0000256" key="2">
    <source>
        <dbReference type="ARBA" id="ARBA00008170"/>
    </source>
</evidence>
<evidence type="ECO:0000256" key="3">
    <source>
        <dbReference type="ARBA" id="ARBA00022448"/>
    </source>
</evidence>
<evidence type="ECO:0000256" key="8">
    <source>
        <dbReference type="SAM" id="MobiDB-lite"/>
    </source>
</evidence>
<feature type="domain" description="Sodium/calcium exchanger membrane region" evidence="10">
    <location>
        <begin position="103"/>
        <end position="271"/>
    </location>
</feature>
<feature type="compositionally biased region" description="Basic residues" evidence="8">
    <location>
        <begin position="35"/>
        <end position="48"/>
    </location>
</feature>
<dbReference type="GO" id="GO:0015369">
    <property type="term" value="F:calcium:proton antiporter activity"/>
    <property type="evidence" value="ECO:0007669"/>
    <property type="project" value="TreeGrafter"/>
</dbReference>
<evidence type="ECO:0000313" key="12">
    <source>
        <dbReference type="Proteomes" id="UP001161017"/>
    </source>
</evidence>
<name>A0AA43TWD0_9LECA</name>
<keyword evidence="6" id="KW-0406">Ion transport</keyword>
<organism evidence="11 12">
    <name type="scientific">Ramalina farinacea</name>
    <dbReference type="NCBI Taxonomy" id="258253"/>
    <lineage>
        <taxon>Eukaryota</taxon>
        <taxon>Fungi</taxon>
        <taxon>Dikarya</taxon>
        <taxon>Ascomycota</taxon>
        <taxon>Pezizomycotina</taxon>
        <taxon>Lecanoromycetes</taxon>
        <taxon>OSLEUM clade</taxon>
        <taxon>Lecanoromycetidae</taxon>
        <taxon>Lecanorales</taxon>
        <taxon>Lecanorineae</taxon>
        <taxon>Ramalinaceae</taxon>
        <taxon>Ramalina</taxon>
    </lineage>
</organism>
<dbReference type="Pfam" id="PF01699">
    <property type="entry name" value="Na_Ca_ex"/>
    <property type="match status" value="2"/>
</dbReference>
<accession>A0AA43TWD0</accession>
<evidence type="ECO:0000256" key="5">
    <source>
        <dbReference type="ARBA" id="ARBA00022989"/>
    </source>
</evidence>
<dbReference type="PANTHER" id="PTHR31503">
    <property type="entry name" value="VACUOLAR CALCIUM ION TRANSPORTER"/>
    <property type="match status" value="1"/>
</dbReference>
<evidence type="ECO:0000256" key="1">
    <source>
        <dbReference type="ARBA" id="ARBA00004127"/>
    </source>
</evidence>
<dbReference type="Proteomes" id="UP001161017">
    <property type="component" value="Unassembled WGS sequence"/>
</dbReference>
<gene>
    <name evidence="11" type="ORF">OHK93_008232</name>
</gene>
<evidence type="ECO:0000256" key="6">
    <source>
        <dbReference type="ARBA" id="ARBA00023065"/>
    </source>
</evidence>
<reference evidence="11" key="1">
    <citation type="journal article" date="2023" name="Genome Biol. Evol.">
        <title>First Whole Genome Sequence and Flow Cytometry Genome Size Data for the Lichen-Forming Fungus Ramalina farinacea (Ascomycota).</title>
        <authorList>
            <person name="Llewellyn T."/>
            <person name="Mian S."/>
            <person name="Hill R."/>
            <person name="Leitch I.J."/>
            <person name="Gaya E."/>
        </authorList>
    </citation>
    <scope>NUCLEOTIDE SEQUENCE</scope>
    <source>
        <strain evidence="11">LIQ254RAFAR</strain>
    </source>
</reference>
<feature type="region of interest" description="Disordered" evidence="8">
    <location>
        <begin position="15"/>
        <end position="57"/>
    </location>
</feature>
<keyword evidence="4 9" id="KW-0812">Transmembrane</keyword>
<evidence type="ECO:0000256" key="9">
    <source>
        <dbReference type="SAM" id="Phobius"/>
    </source>
</evidence>
<keyword evidence="12" id="KW-1185">Reference proteome</keyword>
<comment type="subcellular location">
    <subcellularLocation>
        <location evidence="1">Endomembrane system</location>
        <topology evidence="1">Multi-pass membrane protein</topology>
    </subcellularLocation>
</comment>
<evidence type="ECO:0000259" key="10">
    <source>
        <dbReference type="Pfam" id="PF01699"/>
    </source>
</evidence>
<feature type="transmembrane region" description="Helical" evidence="9">
    <location>
        <begin position="412"/>
        <end position="432"/>
    </location>
</feature>
<feature type="transmembrane region" description="Helical" evidence="9">
    <location>
        <begin position="169"/>
        <end position="196"/>
    </location>
</feature>
<keyword evidence="7 9" id="KW-0472">Membrane</keyword>
<comment type="similarity">
    <text evidence="2">Belongs to the Ca(2+):cation antiporter (CaCA) (TC 2.A.19) family.</text>
</comment>
<evidence type="ECO:0000313" key="11">
    <source>
        <dbReference type="EMBL" id="MDI1488955.1"/>
    </source>
</evidence>
<dbReference type="PANTHER" id="PTHR31503:SF14">
    <property type="entry name" value="VACUOLAR CALCIUM ION TRANSPORTER"/>
    <property type="match status" value="1"/>
</dbReference>
<evidence type="ECO:0000256" key="4">
    <source>
        <dbReference type="ARBA" id="ARBA00022692"/>
    </source>
</evidence>
<feature type="transmembrane region" description="Helical" evidence="9">
    <location>
        <begin position="352"/>
        <end position="376"/>
    </location>
</feature>
<comment type="caution">
    <text evidence="11">The sequence shown here is derived from an EMBL/GenBank/DDBJ whole genome shotgun (WGS) entry which is preliminary data.</text>
</comment>
<protein>
    <recommendedName>
        <fullName evidence="10">Sodium/calcium exchanger membrane region domain-containing protein</fullName>
    </recommendedName>
</protein>
<dbReference type="InterPro" id="IPR004837">
    <property type="entry name" value="NaCa_Exmemb"/>
</dbReference>
<feature type="transmembrane region" description="Helical" evidence="9">
    <location>
        <begin position="208"/>
        <end position="230"/>
    </location>
</feature>
<sequence length="466" mass="51469">MDKLMAKRRRALNAEDGVVRSDGNGSAEKHTGHQGGHRINHNGHKVTKGIHPDGESGRKGIHPIQFLRICFRSSCTLSKMVNVLWPFVPPAIVLHFACPHQNLWIFILNYIAMVPAANLIGFAGQELARKLPKVFGVLLETFLGGIVEIILFMVLLHRDQNTAEADLVGVIRAAILGSILANVLLCLGFCFFVGGVRKGRDEQHFSEVISEVGSNLLLVAGFGLLVPSAFYHSLIGGEFTEGDIFEKQLHISRITAVILLIAFLLYVFFQMRSHHSLYDDVLTMDEEKDADRDKDLAKAKLTLTEFEQIEYIVHVRHVSDSFVGLILVPLVEKVAEHLTAVDEAWDNQMNFALAHVLGATIQTALFNGPLVVIVGWGLAKNMDLNFETFYIVVLILGIIVIGGFLRDQKSNYLEGALCILIYMIIAIAAWYYPDPPKGASSADEAGAATGGETAPERLMRMAMKMR</sequence>
<dbReference type="GO" id="GO:0000329">
    <property type="term" value="C:fungal-type vacuole membrane"/>
    <property type="evidence" value="ECO:0007669"/>
    <property type="project" value="TreeGrafter"/>
</dbReference>
<feature type="transmembrane region" description="Helical" evidence="9">
    <location>
        <begin position="388"/>
        <end position="405"/>
    </location>
</feature>
<feature type="transmembrane region" description="Helical" evidence="9">
    <location>
        <begin position="134"/>
        <end position="157"/>
    </location>
</feature>
<dbReference type="GO" id="GO:0006874">
    <property type="term" value="P:intracellular calcium ion homeostasis"/>
    <property type="evidence" value="ECO:0007669"/>
    <property type="project" value="TreeGrafter"/>
</dbReference>
<evidence type="ECO:0000256" key="7">
    <source>
        <dbReference type="ARBA" id="ARBA00023136"/>
    </source>
</evidence>
<keyword evidence="3" id="KW-0813">Transport</keyword>
<feature type="transmembrane region" description="Helical" evidence="9">
    <location>
        <begin position="103"/>
        <end position="122"/>
    </location>
</feature>
<proteinExistence type="inferred from homology"/>
<keyword evidence="5 9" id="KW-1133">Transmembrane helix</keyword>
<feature type="domain" description="Sodium/calcium exchanger membrane region" evidence="10">
    <location>
        <begin position="308"/>
        <end position="430"/>
    </location>
</feature>
<dbReference type="Gene3D" id="1.20.1420.30">
    <property type="entry name" value="NCX, central ion-binding region"/>
    <property type="match status" value="1"/>
</dbReference>
<feature type="transmembrane region" description="Helical" evidence="9">
    <location>
        <begin position="80"/>
        <end position="97"/>
    </location>
</feature>
<dbReference type="AlphaFoldDB" id="A0AA43TWD0"/>
<feature type="transmembrane region" description="Helical" evidence="9">
    <location>
        <begin position="250"/>
        <end position="269"/>
    </location>
</feature>
<dbReference type="EMBL" id="JAPUFD010000008">
    <property type="protein sequence ID" value="MDI1488955.1"/>
    <property type="molecule type" value="Genomic_DNA"/>
</dbReference>